<dbReference type="InterPro" id="IPR000477">
    <property type="entry name" value="RT_dom"/>
</dbReference>
<evidence type="ECO:0000259" key="2">
    <source>
        <dbReference type="PROSITE" id="PS50878"/>
    </source>
</evidence>
<dbReference type="SUPFAM" id="SSF56219">
    <property type="entry name" value="DNase I-like"/>
    <property type="match status" value="1"/>
</dbReference>
<feature type="non-terminal residue" evidence="3">
    <location>
        <position position="630"/>
    </location>
</feature>
<dbReference type="InterPro" id="IPR043502">
    <property type="entry name" value="DNA/RNA_pol_sf"/>
</dbReference>
<keyword evidence="1" id="KW-0175">Coiled coil</keyword>
<dbReference type="Pfam" id="PF00078">
    <property type="entry name" value="RVT_1"/>
    <property type="match status" value="1"/>
</dbReference>
<keyword evidence="4" id="KW-1185">Reference proteome</keyword>
<dbReference type="OrthoDB" id="410104at2759"/>
<gene>
    <name evidence="3" type="ORF">BpHYR1_035237</name>
</gene>
<keyword evidence="3" id="KW-0548">Nucleotidyltransferase</keyword>
<dbReference type="EMBL" id="REGN01004394">
    <property type="protein sequence ID" value="RNA17696.1"/>
    <property type="molecule type" value="Genomic_DNA"/>
</dbReference>
<evidence type="ECO:0000256" key="1">
    <source>
        <dbReference type="SAM" id="Coils"/>
    </source>
</evidence>
<reference evidence="3 4" key="1">
    <citation type="journal article" date="2018" name="Sci. Rep.">
        <title>Genomic signatures of local adaptation to the degree of environmental predictability in rotifers.</title>
        <authorList>
            <person name="Franch-Gras L."/>
            <person name="Hahn C."/>
            <person name="Garcia-Roger E.M."/>
            <person name="Carmona M.J."/>
            <person name="Serra M."/>
            <person name="Gomez A."/>
        </authorList>
    </citation>
    <scope>NUCLEOTIDE SEQUENCE [LARGE SCALE GENOMIC DNA]</scope>
    <source>
        <strain evidence="3">HYR1</strain>
    </source>
</reference>
<dbReference type="GO" id="GO:0003964">
    <property type="term" value="F:RNA-directed DNA polymerase activity"/>
    <property type="evidence" value="ECO:0007669"/>
    <property type="project" value="UniProtKB-KW"/>
</dbReference>
<accession>A0A3M7R297</accession>
<organism evidence="3 4">
    <name type="scientific">Brachionus plicatilis</name>
    <name type="common">Marine rotifer</name>
    <name type="synonym">Brachionus muelleri</name>
    <dbReference type="NCBI Taxonomy" id="10195"/>
    <lineage>
        <taxon>Eukaryota</taxon>
        <taxon>Metazoa</taxon>
        <taxon>Spiralia</taxon>
        <taxon>Gnathifera</taxon>
        <taxon>Rotifera</taxon>
        <taxon>Eurotatoria</taxon>
        <taxon>Monogononta</taxon>
        <taxon>Pseudotrocha</taxon>
        <taxon>Ploima</taxon>
        <taxon>Brachionidae</taxon>
        <taxon>Brachionus</taxon>
    </lineage>
</organism>
<dbReference type="InterPro" id="IPR036691">
    <property type="entry name" value="Endo/exonu/phosph_ase_sf"/>
</dbReference>
<dbReference type="PANTHER" id="PTHR19446">
    <property type="entry name" value="REVERSE TRANSCRIPTASES"/>
    <property type="match status" value="1"/>
</dbReference>
<comment type="caution">
    <text evidence="3">The sequence shown here is derived from an EMBL/GenBank/DDBJ whole genome shotgun (WGS) entry which is preliminary data.</text>
</comment>
<dbReference type="AlphaFoldDB" id="A0A3M7R297"/>
<dbReference type="SUPFAM" id="SSF56672">
    <property type="entry name" value="DNA/RNA polymerases"/>
    <property type="match status" value="1"/>
</dbReference>
<keyword evidence="3" id="KW-0808">Transferase</keyword>
<keyword evidence="3" id="KW-0695">RNA-directed DNA polymerase</keyword>
<dbReference type="PROSITE" id="PS50878">
    <property type="entry name" value="RT_POL"/>
    <property type="match status" value="1"/>
</dbReference>
<feature type="domain" description="Reverse transcriptase" evidence="2">
    <location>
        <begin position="445"/>
        <end position="630"/>
    </location>
</feature>
<evidence type="ECO:0000313" key="3">
    <source>
        <dbReference type="EMBL" id="RNA17696.1"/>
    </source>
</evidence>
<sequence>MNEANNRGRKNGGIGWVISKRTNKHEVVFVNERMSVLKIGNHALIGVYLTYNDNSFENKIIKEQEFQVLTRMYKNLRDSYSVLILGDFNCDVKRSNSNDKLMNNWLKENKFVCQDILQEKFINYTYFKADAKSWIDHVVTHENNETIKNIKIIDSKWNCGDHLAIAGAVNVETLDMNSHMFNNDKTNDQRIIWNETTKRIYADKLEECLNTINHTFPERYYTDKNTLVSAMGNLIIKLNKALLDATSEITEINLMKRHGIKINGWWNINIEKLYNEYRKAKKNYKNENTTINHILYKNAKRAFRNKQKKMKESKNELEVKKLVKLNYTFKTKKKLFHQKVNGMLNDRIETNIDIDKAGIEIYKLFNETEIENRKILEQNIKLIGEYSKEHFGITYNYKMDEDKLVNIINKLDNNKAPGHNKISHEMIKYGLSEKLIKILKLLYETLINYDVMPKNFNIGIVKLVVKDQSKDLSDINNLRPLTISEGWAIIFEKILLNDIIQTTTLESNQFGFRAKSSCGHAVFMLKELALLNKRQKKRTIICSIDASKAFDKINRIDLWGKMVNKVEPNILRTLINYYSVSKITITINNQMTNTIKTTRGVKQGGPLSPFLFSIYIDELGKKLDEDNSGI</sequence>
<feature type="coiled-coil region" evidence="1">
    <location>
        <begin position="267"/>
        <end position="320"/>
    </location>
</feature>
<protein>
    <submittedName>
        <fullName evidence="3">RNA-directed DNA polymerase from mobile element jockey-like</fullName>
    </submittedName>
</protein>
<dbReference type="Proteomes" id="UP000276133">
    <property type="component" value="Unassembled WGS sequence"/>
</dbReference>
<dbReference type="Gene3D" id="3.60.10.10">
    <property type="entry name" value="Endonuclease/exonuclease/phosphatase"/>
    <property type="match status" value="1"/>
</dbReference>
<proteinExistence type="predicted"/>
<name>A0A3M7R297_BRAPC</name>
<evidence type="ECO:0000313" key="4">
    <source>
        <dbReference type="Proteomes" id="UP000276133"/>
    </source>
</evidence>